<dbReference type="EMBL" id="CP102480">
    <property type="protein sequence ID" value="UUX51081.1"/>
    <property type="molecule type" value="Genomic_DNA"/>
</dbReference>
<dbReference type="SUPFAM" id="SSF81345">
    <property type="entry name" value="ABC transporter involved in vitamin B12 uptake, BtuC"/>
    <property type="match status" value="2"/>
</dbReference>
<organism evidence="9 10">
    <name type="scientific">Nisaea acidiphila</name>
    <dbReference type="NCBI Taxonomy" id="1862145"/>
    <lineage>
        <taxon>Bacteria</taxon>
        <taxon>Pseudomonadati</taxon>
        <taxon>Pseudomonadota</taxon>
        <taxon>Alphaproteobacteria</taxon>
        <taxon>Rhodospirillales</taxon>
        <taxon>Thalassobaculaceae</taxon>
        <taxon>Nisaea</taxon>
    </lineage>
</organism>
<evidence type="ECO:0000256" key="6">
    <source>
        <dbReference type="ARBA" id="ARBA00022989"/>
    </source>
</evidence>
<feature type="transmembrane region" description="Helical" evidence="8">
    <location>
        <begin position="214"/>
        <end position="232"/>
    </location>
</feature>
<comment type="subcellular location">
    <subcellularLocation>
        <location evidence="1">Cell membrane</location>
        <topology evidence="1">Multi-pass membrane protein</topology>
    </subcellularLocation>
</comment>
<feature type="transmembrane region" description="Helical" evidence="8">
    <location>
        <begin position="135"/>
        <end position="157"/>
    </location>
</feature>
<comment type="similarity">
    <text evidence="2">Belongs to the binding-protein-dependent transport system permease family. FecCD subfamily.</text>
</comment>
<proteinExistence type="inferred from homology"/>
<feature type="transmembrane region" description="Helical" evidence="8">
    <location>
        <begin position="267"/>
        <end position="288"/>
    </location>
</feature>
<keyword evidence="3" id="KW-0813">Transport</keyword>
<evidence type="ECO:0000256" key="5">
    <source>
        <dbReference type="ARBA" id="ARBA00022692"/>
    </source>
</evidence>
<feature type="transmembrane region" description="Helical" evidence="8">
    <location>
        <begin position="510"/>
        <end position="529"/>
    </location>
</feature>
<reference evidence="9" key="1">
    <citation type="submission" date="2022-08" db="EMBL/GenBank/DDBJ databases">
        <title>Nisaea acidiphila sp. nov., isolated from a marine algal debris and emended description of the genus Nisaea Urios et al. 2008.</title>
        <authorList>
            <person name="Kwon K."/>
        </authorList>
    </citation>
    <scope>NUCLEOTIDE SEQUENCE</scope>
    <source>
        <strain evidence="9">MEBiC11861</strain>
    </source>
</reference>
<name>A0A9J7AXC3_9PROT</name>
<dbReference type="Gene3D" id="1.10.3470.10">
    <property type="entry name" value="ABC transporter involved in vitamin B12 uptake, BtuC"/>
    <property type="match status" value="2"/>
</dbReference>
<keyword evidence="5 8" id="KW-0812">Transmembrane</keyword>
<feature type="transmembrane region" description="Helical" evidence="8">
    <location>
        <begin position="294"/>
        <end position="314"/>
    </location>
</feature>
<dbReference type="PANTHER" id="PTHR30472">
    <property type="entry name" value="FERRIC ENTEROBACTIN TRANSPORT SYSTEM PERMEASE PROTEIN"/>
    <property type="match status" value="1"/>
</dbReference>
<protein>
    <submittedName>
        <fullName evidence="9">Fe(3+)-hydroxamate ABC transporter permease FhuB</fullName>
    </submittedName>
</protein>
<dbReference type="CDD" id="cd06550">
    <property type="entry name" value="TM_ABC_iron-siderophores_like"/>
    <property type="match status" value="2"/>
</dbReference>
<dbReference type="Proteomes" id="UP001060336">
    <property type="component" value="Chromosome"/>
</dbReference>
<dbReference type="NCBIfam" id="NF007866">
    <property type="entry name" value="PRK10577.1-2"/>
    <property type="match status" value="1"/>
</dbReference>
<gene>
    <name evidence="9" type="primary">fhuB</name>
    <name evidence="9" type="ORF">NUH88_05180</name>
</gene>
<keyword evidence="10" id="KW-1185">Reference proteome</keyword>
<accession>A0A9J7AXC3</accession>
<feature type="transmembrane region" description="Helical" evidence="8">
    <location>
        <begin position="335"/>
        <end position="359"/>
    </location>
</feature>
<evidence type="ECO:0000313" key="10">
    <source>
        <dbReference type="Proteomes" id="UP001060336"/>
    </source>
</evidence>
<feature type="transmembrane region" description="Helical" evidence="8">
    <location>
        <begin position="106"/>
        <end position="128"/>
    </location>
</feature>
<feature type="transmembrane region" description="Helical" evidence="8">
    <location>
        <begin position="598"/>
        <end position="616"/>
    </location>
</feature>
<dbReference type="GO" id="GO:0033214">
    <property type="term" value="P:siderophore-iron import into cell"/>
    <property type="evidence" value="ECO:0007669"/>
    <property type="project" value="TreeGrafter"/>
</dbReference>
<dbReference type="AlphaFoldDB" id="A0A9J7AXC3"/>
<feature type="transmembrane region" description="Helical" evidence="8">
    <location>
        <begin position="561"/>
        <end position="586"/>
    </location>
</feature>
<evidence type="ECO:0000256" key="8">
    <source>
        <dbReference type="SAM" id="Phobius"/>
    </source>
</evidence>
<feature type="transmembrane region" description="Helical" evidence="8">
    <location>
        <begin position="379"/>
        <end position="403"/>
    </location>
</feature>
<dbReference type="KEGG" id="naci:NUH88_05180"/>
<evidence type="ECO:0000256" key="2">
    <source>
        <dbReference type="ARBA" id="ARBA00007935"/>
    </source>
</evidence>
<evidence type="ECO:0000256" key="3">
    <source>
        <dbReference type="ARBA" id="ARBA00022448"/>
    </source>
</evidence>
<feature type="transmembrane region" description="Helical" evidence="8">
    <location>
        <begin position="238"/>
        <end position="255"/>
    </location>
</feature>
<dbReference type="InterPro" id="IPR037294">
    <property type="entry name" value="ABC_BtuC-like"/>
</dbReference>
<dbReference type="PANTHER" id="PTHR30472:SF37">
    <property type="entry name" value="FE(3+) DICITRATE TRANSPORT SYSTEM PERMEASE PROTEIN FECD-RELATED"/>
    <property type="match status" value="1"/>
</dbReference>
<evidence type="ECO:0000256" key="4">
    <source>
        <dbReference type="ARBA" id="ARBA00022475"/>
    </source>
</evidence>
<dbReference type="GO" id="GO:0022857">
    <property type="term" value="F:transmembrane transporter activity"/>
    <property type="evidence" value="ECO:0007669"/>
    <property type="project" value="InterPro"/>
</dbReference>
<dbReference type="InterPro" id="IPR000522">
    <property type="entry name" value="ABC_transptr_permease_BtuC"/>
</dbReference>
<feature type="transmembrane region" description="Helical" evidence="8">
    <location>
        <begin position="628"/>
        <end position="652"/>
    </location>
</feature>
<evidence type="ECO:0000256" key="7">
    <source>
        <dbReference type="ARBA" id="ARBA00023136"/>
    </source>
</evidence>
<feature type="transmembrane region" description="Helical" evidence="8">
    <location>
        <begin position="415"/>
        <end position="436"/>
    </location>
</feature>
<keyword evidence="6 8" id="KW-1133">Transmembrane helix</keyword>
<dbReference type="GO" id="GO:0005886">
    <property type="term" value="C:plasma membrane"/>
    <property type="evidence" value="ECO:0007669"/>
    <property type="project" value="UniProtKB-SubCell"/>
</dbReference>
<feature type="transmembrane region" description="Helical" evidence="8">
    <location>
        <begin position="80"/>
        <end position="100"/>
    </location>
</feature>
<evidence type="ECO:0000313" key="9">
    <source>
        <dbReference type="EMBL" id="UUX51081.1"/>
    </source>
</evidence>
<feature type="transmembrane region" description="Helical" evidence="8">
    <location>
        <begin position="51"/>
        <end position="68"/>
    </location>
</feature>
<feature type="transmembrane region" description="Helical" evidence="8">
    <location>
        <begin position="468"/>
        <end position="490"/>
    </location>
</feature>
<dbReference type="Pfam" id="PF01032">
    <property type="entry name" value="FecCD"/>
    <property type="match status" value="2"/>
</dbReference>
<keyword evidence="7 8" id="KW-0472">Membrane</keyword>
<keyword evidence="4" id="KW-1003">Cell membrane</keyword>
<evidence type="ECO:0000256" key="1">
    <source>
        <dbReference type="ARBA" id="ARBA00004651"/>
    </source>
</evidence>
<feature type="transmembrane region" description="Helical" evidence="8">
    <location>
        <begin position="183"/>
        <end position="202"/>
    </location>
</feature>
<sequence>MRPAAIALALLLGSVVLHVAAGYPTGLTLRELIDGTGLQSLLFWSSELPRVAMALLVGAGLGLAGSTMQEITRNPLASPSTLGTIVGAWLALMVATVFWPEFAGRYGVWICLFGGLSVTAVVLTVSGLSRMDGIVVIVVGMATNLFLGGVVLVLALLNGETVQAVFVWVAGDLTQTGWADAQWLAPQIAVGAALILALARPLTILRLGQDAARARGLAVLPLVIVLLSLSVWLTAASIAVVGAIGFIGLIAPNAVRLLGVRSVVPGLLLGALLGAASLTLTDAIPVALTDWSRTLIPSGSAAALIGAPVLVLVAMKQMRPDASSGFQMVWGLEKLPPFAQPALSIAAIAATALAIGFGASPDGAVWIGDQAERLRPMLISLRWPSVIAAAGAGAALATVGVILQRLLRNPLASPDVLGVTAGATFTAVAGVVFLGLPAAETAIPSAAFGAFAVLILLSLLWRRSETPPAMLILAGIALAALLDALIQFAMARAGSEANELLVWRTGATSLATPTGAVTLFVTAAVILALALSFRRWLTLLTFGEGMASARGLGVIRARRTLLVLVAAGAGSVVAWVGPISFIGLLAPHAATMLGARQVGQQLVVATALGTILLVAAEVTGRFVAYPNQLPTGAVASLIGGAYLFGLLLLSLFRRKSI</sequence>
<dbReference type="RefSeq" id="WP_257770367.1">
    <property type="nucleotide sequence ID" value="NZ_CP102480.1"/>
</dbReference>
<feature type="transmembrane region" description="Helical" evidence="8">
    <location>
        <begin position="442"/>
        <end position="461"/>
    </location>
</feature>